<dbReference type="GO" id="GO:0009279">
    <property type="term" value="C:cell outer membrane"/>
    <property type="evidence" value="ECO:0007669"/>
    <property type="project" value="UniProtKB-SubCell"/>
</dbReference>
<dbReference type="GO" id="GO:0015473">
    <property type="term" value="F:fimbrial usher porin activity"/>
    <property type="evidence" value="ECO:0007669"/>
    <property type="project" value="InterPro"/>
</dbReference>
<sequence>MCRSGGSERQRPRVLPVHLLLSLAALTLAAPARAEEAACADASARALFLEVFVNGAPMNLISEFREGADGTLCAEAGELRDSGILPDPVARSGLVPLDALPGLDWTLDEAAQTIRFEAAPAARAARALSARAPDPLAAEEGPAPVDTGTGLVLNYLLDVETYGGGGGRDSSQSGTFDARLFSPFGAISHGFVLTGDAGAGTAYRRLETFWRSAFPGCAAQLQFGDVTSRGPGWSRPVRLGGVMIERNFALRPDLVTLPLPSYSGSAEVPSTVEVYSGSIRTYAADVPAGPFSISDLPLPTGSGLATVVLRDVTGHEVQVALPFLVSDELLRRGTLDYALALGRPRLGLGTGEDRYGAGQYGVASLRYGLSDAVTLQFHGEAGEGLQLAGLGATFRIGTRGTAGLTFADSRTATDHGRLAEVSGRFQLGRVQLSGRFQRSWGQFDDIASVSAETEAETVAGSVSSAPLRQLGQVALSVPLTIAGGASMSLFAADLGRTDGSAERSFGLSYSRPILAEGSLNLSAYSVQGGGADTVVGLGLSLPFGRRGSAGANTESRGGAQRSTLYASGRSGVREEGWDWRGQLGHSDGGALADARLARTGRLGRAEVALRRYGESSGAGLRLEGALVVAGGGLFLSRRIDDAFAVVDAGAPGVAVEAENRAVGRTGPGGRLLVPDLRSYESNSLAIDTASLPLDAVTGETRRSVRPAYRNGVTVDFGVETEAHGALVGLVDGTGAALPVGGAAQVNGRGEPILVGYDGLVYALGLGAENEIAVSYPDGQSCRAQFPYADAPGTIPEIRGVLCQ</sequence>
<gene>
    <name evidence="3" type="ORF">EOW66_13850</name>
</gene>
<dbReference type="Gene3D" id="2.60.40.3110">
    <property type="match status" value="1"/>
</dbReference>
<dbReference type="AlphaFoldDB" id="A0A443LNG9"/>
<comment type="caution">
    <text evidence="3">The sequence shown here is derived from an EMBL/GenBank/DDBJ whole genome shotgun (WGS) entry which is preliminary data.</text>
</comment>
<dbReference type="GO" id="GO:0009297">
    <property type="term" value="P:pilus assembly"/>
    <property type="evidence" value="ECO:0007669"/>
    <property type="project" value="InterPro"/>
</dbReference>
<dbReference type="Proteomes" id="UP000288071">
    <property type="component" value="Unassembled WGS sequence"/>
</dbReference>
<keyword evidence="1" id="KW-0998">Cell outer membrane</keyword>
<keyword evidence="1" id="KW-0472">Membrane</keyword>
<dbReference type="Pfam" id="PF00577">
    <property type="entry name" value="Usher"/>
    <property type="match status" value="1"/>
</dbReference>
<dbReference type="Gene3D" id="2.60.40.2610">
    <property type="entry name" value="Outer membrane usher protein FimD, plug domain"/>
    <property type="match status" value="1"/>
</dbReference>
<dbReference type="EMBL" id="SAVA01000008">
    <property type="protein sequence ID" value="RWR50712.1"/>
    <property type="molecule type" value="Genomic_DNA"/>
</dbReference>
<dbReference type="PANTHER" id="PTHR30451:SF5">
    <property type="entry name" value="SLR0019 PROTEIN"/>
    <property type="match status" value="1"/>
</dbReference>
<comment type="subcellular location">
    <subcellularLocation>
        <location evidence="1">Cell outer membrane</location>
        <topology evidence="1">Multi-pass membrane protein</topology>
    </subcellularLocation>
</comment>
<reference evidence="3 4" key="2">
    <citation type="submission" date="2019-01" db="EMBL/GenBank/DDBJ databases">
        <title>Sinorhodobacter populi sp. nov. isolated from the symptomatic bark tissue of Populus euramericana canker.</title>
        <authorList>
            <person name="Xu G."/>
        </authorList>
    </citation>
    <scope>NUCLEOTIDE SEQUENCE [LARGE SCALE GENOMIC DNA]</scope>
    <source>
        <strain evidence="3 4">CGMCC 1.12963</strain>
    </source>
</reference>
<evidence type="ECO:0000256" key="1">
    <source>
        <dbReference type="RuleBase" id="RU003884"/>
    </source>
</evidence>
<protein>
    <submittedName>
        <fullName evidence="3">Fimbrial biogenesis outer membrane usher protein</fullName>
    </submittedName>
</protein>
<keyword evidence="1" id="KW-0813">Transport</keyword>
<dbReference type="InterPro" id="IPR018030">
    <property type="entry name" value="Fimbrial_membr_usher_CS"/>
</dbReference>
<keyword evidence="1" id="KW-1029">Fimbrium biogenesis</keyword>
<dbReference type="InterPro" id="IPR042186">
    <property type="entry name" value="FimD_plug_dom"/>
</dbReference>
<feature type="chain" id="PRO_5019457404" evidence="2">
    <location>
        <begin position="35"/>
        <end position="803"/>
    </location>
</feature>
<dbReference type="PANTHER" id="PTHR30451">
    <property type="entry name" value="OUTER MEMBRANE USHER PROTEIN"/>
    <property type="match status" value="1"/>
</dbReference>
<dbReference type="InterPro" id="IPR000015">
    <property type="entry name" value="Fimb_usher"/>
</dbReference>
<evidence type="ECO:0000256" key="2">
    <source>
        <dbReference type="SAM" id="SignalP"/>
    </source>
</evidence>
<name>A0A443LNG9_9RHOB</name>
<evidence type="ECO:0000313" key="3">
    <source>
        <dbReference type="EMBL" id="RWR50712.1"/>
    </source>
</evidence>
<keyword evidence="1" id="KW-0812">Transmembrane</keyword>
<comment type="similarity">
    <text evidence="1">Belongs to the fimbrial export usher family.</text>
</comment>
<proteinExistence type="inferred from homology"/>
<feature type="signal peptide" evidence="2">
    <location>
        <begin position="1"/>
        <end position="34"/>
    </location>
</feature>
<dbReference type="PROSITE" id="PS01151">
    <property type="entry name" value="FIMBRIAL_USHER"/>
    <property type="match status" value="1"/>
</dbReference>
<reference evidence="4" key="1">
    <citation type="submission" date="2019-01" db="EMBL/GenBank/DDBJ databases">
        <title>Sinorhodobacter populi sp. nov. isolated from the symptomatic bark tissue of Populus euramericana canker.</title>
        <authorList>
            <person name="Li Y."/>
        </authorList>
    </citation>
    <scope>NUCLEOTIDE SEQUENCE [LARGE SCALE GENOMIC DNA]</scope>
    <source>
        <strain evidence="4">CGMCC 1.12963</strain>
    </source>
</reference>
<evidence type="ECO:0000313" key="4">
    <source>
        <dbReference type="Proteomes" id="UP000288071"/>
    </source>
</evidence>
<accession>A0A443LNG9</accession>
<keyword evidence="4" id="KW-1185">Reference proteome</keyword>
<keyword evidence="2" id="KW-0732">Signal</keyword>
<organism evidence="3 4">
    <name type="scientific">Paenirhodobacter huangdaonensis</name>
    <dbReference type="NCBI Taxonomy" id="2501515"/>
    <lineage>
        <taxon>Bacteria</taxon>
        <taxon>Pseudomonadati</taxon>
        <taxon>Pseudomonadota</taxon>
        <taxon>Alphaproteobacteria</taxon>
        <taxon>Rhodobacterales</taxon>
        <taxon>Rhodobacter group</taxon>
        <taxon>Paenirhodobacter</taxon>
    </lineage>
</organism>